<sequence>MSKRTIFTTVTPLPAYIIRDTVIKTLHSHSEMIKLNPLVIKYKSANAPRNASADEFHCTWYELTDKIHYIPGGIISGNVSYKVCFHDLPRGLQTHVYAPTGLDIKNHWSVGGNMPYEPRETAELGLPNAPREGLYLREDVDMQCNFLASRFVTKTLKRAHAVLVERLVVQADILKERTEAMFAQQLAQLQQNNYIHGSSIDPTESQRTLSTYGISPGLPSHSAIFSTPVSPHDIKDDQQTVSQVSGPVHPALLHSLQRPPQLALRYKDDPSLQRSTFSEIESLKDQLARAKAQVTANAYAAQAHTKAADKHHLARCLSPVELEG</sequence>
<name>A0A2B7WCI6_9EURO</name>
<feature type="domain" description="DUF7053" evidence="1">
    <location>
        <begin position="2"/>
        <end position="172"/>
    </location>
</feature>
<dbReference type="PANTHER" id="PTHR38117">
    <property type="entry name" value="NACHT AND WD40 DOMAIN PROTEIN"/>
    <property type="match status" value="1"/>
</dbReference>
<evidence type="ECO:0000313" key="3">
    <source>
        <dbReference type="Proteomes" id="UP000223968"/>
    </source>
</evidence>
<dbReference type="AlphaFoldDB" id="A0A2B7WCI6"/>
<evidence type="ECO:0000313" key="2">
    <source>
        <dbReference type="EMBL" id="PGG97183.1"/>
    </source>
</evidence>
<dbReference type="EMBL" id="PDNB01000255">
    <property type="protein sequence ID" value="PGG97183.1"/>
    <property type="molecule type" value="Genomic_DNA"/>
</dbReference>
<proteinExistence type="predicted"/>
<dbReference type="Pfam" id="PF23155">
    <property type="entry name" value="DUF7053"/>
    <property type="match status" value="1"/>
</dbReference>
<organism evidence="2 3">
    <name type="scientific">Helicocarpus griseus UAMH5409</name>
    <dbReference type="NCBI Taxonomy" id="1447875"/>
    <lineage>
        <taxon>Eukaryota</taxon>
        <taxon>Fungi</taxon>
        <taxon>Dikarya</taxon>
        <taxon>Ascomycota</taxon>
        <taxon>Pezizomycotina</taxon>
        <taxon>Eurotiomycetes</taxon>
        <taxon>Eurotiomycetidae</taxon>
        <taxon>Onygenales</taxon>
        <taxon>Ajellomycetaceae</taxon>
        <taxon>Helicocarpus</taxon>
    </lineage>
</organism>
<protein>
    <recommendedName>
        <fullName evidence="1">DUF7053 domain-containing protein</fullName>
    </recommendedName>
</protein>
<evidence type="ECO:0000259" key="1">
    <source>
        <dbReference type="Pfam" id="PF23155"/>
    </source>
</evidence>
<dbReference type="PANTHER" id="PTHR38117:SF2">
    <property type="entry name" value="NACHT AND WD40 DOMAIN PROTEIN"/>
    <property type="match status" value="1"/>
</dbReference>
<dbReference type="OrthoDB" id="5078320at2759"/>
<comment type="caution">
    <text evidence="2">The sequence shown here is derived from an EMBL/GenBank/DDBJ whole genome shotgun (WGS) entry which is preliminary data.</text>
</comment>
<keyword evidence="3" id="KW-1185">Reference proteome</keyword>
<dbReference type="Proteomes" id="UP000223968">
    <property type="component" value="Unassembled WGS sequence"/>
</dbReference>
<dbReference type="InterPro" id="IPR055481">
    <property type="entry name" value="DUF7053"/>
</dbReference>
<dbReference type="STRING" id="1447875.A0A2B7WCI6"/>
<accession>A0A2B7WCI6</accession>
<reference evidence="2 3" key="1">
    <citation type="submission" date="2017-10" db="EMBL/GenBank/DDBJ databases">
        <title>Comparative genomics in systemic dimorphic fungi from Ajellomycetaceae.</title>
        <authorList>
            <person name="Munoz J.F."/>
            <person name="Mcewen J.G."/>
            <person name="Clay O.K."/>
            <person name="Cuomo C.A."/>
        </authorList>
    </citation>
    <scope>NUCLEOTIDE SEQUENCE [LARGE SCALE GENOMIC DNA]</scope>
    <source>
        <strain evidence="2 3">UAMH5409</strain>
    </source>
</reference>
<gene>
    <name evidence="2" type="ORF">AJ79_09320</name>
</gene>